<evidence type="ECO:0000256" key="1">
    <source>
        <dbReference type="SAM" id="MobiDB-lite"/>
    </source>
</evidence>
<accession>A0ABU7FLY4</accession>
<keyword evidence="2" id="KW-0472">Membrane</keyword>
<comment type="caution">
    <text evidence="3">The sequence shown here is derived from an EMBL/GenBank/DDBJ whole genome shotgun (WGS) entry which is preliminary data.</text>
</comment>
<feature type="transmembrane region" description="Helical" evidence="2">
    <location>
        <begin position="197"/>
        <end position="215"/>
    </location>
</feature>
<keyword evidence="4" id="KW-1185">Reference proteome</keyword>
<feature type="transmembrane region" description="Helical" evidence="2">
    <location>
        <begin position="101"/>
        <end position="121"/>
    </location>
</feature>
<dbReference type="Gene3D" id="1.20.144.10">
    <property type="entry name" value="Phosphatidic acid phosphatase type 2/haloperoxidase"/>
    <property type="match status" value="1"/>
</dbReference>
<feature type="region of interest" description="Disordered" evidence="1">
    <location>
        <begin position="1"/>
        <end position="26"/>
    </location>
</feature>
<reference evidence="3" key="1">
    <citation type="submission" date="2024-01" db="EMBL/GenBank/DDBJ databases">
        <title>First draft genome sequence data of TA4-1, the type strain of Gram-positive actinobacterium Streptomyces chiangmaiensis.</title>
        <authorList>
            <person name="Yasawong M."/>
            <person name="Nantapong N."/>
        </authorList>
    </citation>
    <scope>NUCLEOTIDE SEQUENCE</scope>
    <source>
        <strain evidence="3">TA4-1</strain>
    </source>
</reference>
<evidence type="ECO:0000313" key="3">
    <source>
        <dbReference type="EMBL" id="MED7824707.1"/>
    </source>
</evidence>
<gene>
    <name evidence="3" type="ORF">VXC91_22610</name>
</gene>
<proteinExistence type="predicted"/>
<evidence type="ECO:0008006" key="5">
    <source>
        <dbReference type="Google" id="ProtNLM"/>
    </source>
</evidence>
<feature type="compositionally biased region" description="Low complexity" evidence="1">
    <location>
        <begin position="1"/>
        <end position="23"/>
    </location>
</feature>
<name>A0ABU7FLY4_9ACTN</name>
<protein>
    <recommendedName>
        <fullName evidence="5">Phosphatase PAP2 family protein</fullName>
    </recommendedName>
</protein>
<sequence>MSTTPTTAARPAATDAATASPAAKPHQARPVAHAISEWLHPKTWIVLVSLLTGWHAHRYAGLGWSLITILFAAVIPMLFIDSGIRRGRWDDRNVGARNARLLVMAVIIASVLIGIALIALFSGPTSLIALTVTMMTTLAILAVITVAWKISVHQAVSAGAVAIAAVIYGPWMLLGFIPVAVVGWSRIALRDHTPAQVTAGTIVGALVAGAVFAGLT</sequence>
<keyword evidence="2" id="KW-1133">Transmembrane helix</keyword>
<evidence type="ECO:0000313" key="4">
    <source>
        <dbReference type="Proteomes" id="UP001333996"/>
    </source>
</evidence>
<organism evidence="3 4">
    <name type="scientific">Streptomyces chiangmaiensis</name>
    <dbReference type="NCBI Taxonomy" id="766497"/>
    <lineage>
        <taxon>Bacteria</taxon>
        <taxon>Bacillati</taxon>
        <taxon>Actinomycetota</taxon>
        <taxon>Actinomycetes</taxon>
        <taxon>Kitasatosporales</taxon>
        <taxon>Streptomycetaceae</taxon>
        <taxon>Streptomyces</taxon>
    </lineage>
</organism>
<keyword evidence="2" id="KW-0812">Transmembrane</keyword>
<dbReference type="Proteomes" id="UP001333996">
    <property type="component" value="Unassembled WGS sequence"/>
</dbReference>
<dbReference type="RefSeq" id="WP_329509137.1">
    <property type="nucleotide sequence ID" value="NZ_BAAAYZ010000082.1"/>
</dbReference>
<dbReference type="EMBL" id="JAYWVC010000081">
    <property type="protein sequence ID" value="MED7824707.1"/>
    <property type="molecule type" value="Genomic_DNA"/>
</dbReference>
<feature type="transmembrane region" description="Helical" evidence="2">
    <location>
        <begin position="160"/>
        <end position="185"/>
    </location>
</feature>
<evidence type="ECO:0000256" key="2">
    <source>
        <dbReference type="SAM" id="Phobius"/>
    </source>
</evidence>
<feature type="transmembrane region" description="Helical" evidence="2">
    <location>
        <begin position="59"/>
        <end position="80"/>
    </location>
</feature>
<feature type="transmembrane region" description="Helical" evidence="2">
    <location>
        <begin position="127"/>
        <end position="148"/>
    </location>
</feature>